<accession>A0A2K9NPP7</accession>
<dbReference type="KEGG" id="bsto:C0V70_04975"/>
<dbReference type="Gene3D" id="1.10.1660.10">
    <property type="match status" value="1"/>
</dbReference>
<reference evidence="1 2" key="1">
    <citation type="submission" date="2018-01" db="EMBL/GenBank/DDBJ databases">
        <title>Complete genome sequence of Bacteriovorax stolpii DSM12778.</title>
        <authorList>
            <person name="Tang B."/>
            <person name="Chang J."/>
        </authorList>
    </citation>
    <scope>NUCLEOTIDE SEQUENCE [LARGE SCALE GENOMIC DNA]</scope>
    <source>
        <strain evidence="1 2">DSM 12778</strain>
    </source>
</reference>
<dbReference type="AlphaFoldDB" id="A0A2K9NPP7"/>
<evidence type="ECO:0000313" key="2">
    <source>
        <dbReference type="Proteomes" id="UP000235584"/>
    </source>
</evidence>
<proteinExistence type="predicted"/>
<organism evidence="1 2">
    <name type="scientific">Bacteriovorax stolpii</name>
    <name type="common">Bdellovibrio stolpii</name>
    <dbReference type="NCBI Taxonomy" id="960"/>
    <lineage>
        <taxon>Bacteria</taxon>
        <taxon>Pseudomonadati</taxon>
        <taxon>Bdellovibrionota</taxon>
        <taxon>Bacteriovoracia</taxon>
        <taxon>Bacteriovoracales</taxon>
        <taxon>Bacteriovoracaceae</taxon>
        <taxon>Bacteriovorax</taxon>
    </lineage>
</organism>
<keyword evidence="2" id="KW-1185">Reference proteome</keyword>
<dbReference type="EMBL" id="CP025704">
    <property type="protein sequence ID" value="AUN97472.1"/>
    <property type="molecule type" value="Genomic_DNA"/>
</dbReference>
<name>A0A2K9NPP7_BACTC</name>
<dbReference type="RefSeq" id="WP_102242767.1">
    <property type="nucleotide sequence ID" value="NZ_CP025704.1"/>
</dbReference>
<sequence length="89" mass="10477">MKLPLRRNLDDVSRICGLETDTIIHFIQEEWVSPIDIELKMLDEEDICRILLIHDLQEKFGVNDEAIPIILHLVDQLNYIIHNSERDSL</sequence>
<evidence type="ECO:0000313" key="1">
    <source>
        <dbReference type="EMBL" id="AUN97472.1"/>
    </source>
</evidence>
<protein>
    <submittedName>
        <fullName evidence="1">Uncharacterized protein</fullName>
    </submittedName>
</protein>
<gene>
    <name evidence="1" type="ORF">C0V70_04975</name>
</gene>
<dbReference type="Proteomes" id="UP000235584">
    <property type="component" value="Chromosome"/>
</dbReference>